<organism evidence="2 3">
    <name type="scientific">Armadillidium nasatum</name>
    <dbReference type="NCBI Taxonomy" id="96803"/>
    <lineage>
        <taxon>Eukaryota</taxon>
        <taxon>Metazoa</taxon>
        <taxon>Ecdysozoa</taxon>
        <taxon>Arthropoda</taxon>
        <taxon>Crustacea</taxon>
        <taxon>Multicrustacea</taxon>
        <taxon>Malacostraca</taxon>
        <taxon>Eumalacostraca</taxon>
        <taxon>Peracarida</taxon>
        <taxon>Isopoda</taxon>
        <taxon>Oniscidea</taxon>
        <taxon>Crinocheta</taxon>
        <taxon>Armadillidiidae</taxon>
        <taxon>Armadillidium</taxon>
    </lineage>
</organism>
<dbReference type="EMBL" id="SEYY01000057">
    <property type="protein sequence ID" value="KAB7508112.1"/>
    <property type="molecule type" value="Genomic_DNA"/>
</dbReference>
<dbReference type="Proteomes" id="UP000326759">
    <property type="component" value="Unassembled WGS sequence"/>
</dbReference>
<dbReference type="OrthoDB" id="6360485at2759"/>
<dbReference type="AlphaFoldDB" id="A0A5N5TPR3"/>
<feature type="compositionally biased region" description="Basic and acidic residues" evidence="1">
    <location>
        <begin position="337"/>
        <end position="346"/>
    </location>
</feature>
<reference evidence="2 3" key="1">
    <citation type="journal article" date="2019" name="PLoS Biol.">
        <title>Sex chromosomes control vertical transmission of feminizing Wolbachia symbionts in an isopod.</title>
        <authorList>
            <person name="Becking T."/>
            <person name="Chebbi M.A."/>
            <person name="Giraud I."/>
            <person name="Moumen B."/>
            <person name="Laverre T."/>
            <person name="Caubet Y."/>
            <person name="Peccoud J."/>
            <person name="Gilbert C."/>
            <person name="Cordaux R."/>
        </authorList>
    </citation>
    <scope>NUCLEOTIDE SEQUENCE [LARGE SCALE GENOMIC DNA]</scope>
    <source>
        <strain evidence="2">ANa2</strain>
        <tissue evidence="2">Whole body excluding digestive tract and cuticle</tissue>
    </source>
</reference>
<gene>
    <name evidence="2" type="ORF">Anas_03293</name>
</gene>
<sequence length="625" mass="71044">MWWLLYVIRILRRNSLKSCSPLFTNLMENVREKQNRLHGRSRTRSDLSSVSSNESRRFPSRFATLAKGLGKQASFARRLSAKVAQSKESANNAENVRRSVLLPENRLFLDLQGQRSPEAPKKRLIIGTDSFSLSNSGEIIDSDEESKSYKDSTCVSVKEKNLENNTQKHKDSVASVVSSTSIDSKEEAYIEELHQLTLSVTRGRESFNHSPKTLLTDKKKNLMKRLSGSSKRRSLTSQSSVSSWEMDHQIMEEEEAAHDIPIHPSIMEDKDNEEVFEEETRKRKDSIPVLAKRRKSIIRQQRVFESDKENVIPLLQDGLTNFDKGQNLEDHEMDDNGEMKSDSKESQVDSINFSSYYLNPADPTHKTVKQIKLKECDNNWSLESGKSMETVRHFPLKRNVALFSAATISENDLHSPKLQLDTPRYRLRRSSSLPDVLDSDKIFDNNEEQIKTTLDTLRRNVDCAMLAVIQTCKTQIDLQNRLSHSLSARYLLSSGGTSQFNLNYEENRQKRNSKIGDPNISVDSLTGLNRETLEVASHMKSSISSVISHLEHYLTDICPKYSSFDVSNTVGQMLWLSQHQSLLCSELERLSSVEPTGYSGSESSSSSFPLLDFQSPLFLDQCLNI</sequence>
<evidence type="ECO:0000256" key="1">
    <source>
        <dbReference type="SAM" id="MobiDB-lite"/>
    </source>
</evidence>
<protein>
    <submittedName>
        <fullName evidence="2">Uncharacterized protein</fullName>
    </submittedName>
</protein>
<keyword evidence="3" id="KW-1185">Reference proteome</keyword>
<evidence type="ECO:0000313" key="3">
    <source>
        <dbReference type="Proteomes" id="UP000326759"/>
    </source>
</evidence>
<feature type="region of interest" description="Disordered" evidence="1">
    <location>
        <begin position="34"/>
        <end position="53"/>
    </location>
</feature>
<evidence type="ECO:0000313" key="2">
    <source>
        <dbReference type="EMBL" id="KAB7508112.1"/>
    </source>
</evidence>
<comment type="caution">
    <text evidence="2">The sequence shown here is derived from an EMBL/GenBank/DDBJ whole genome shotgun (WGS) entry which is preliminary data.</text>
</comment>
<accession>A0A5N5TPR3</accession>
<name>A0A5N5TPR3_9CRUS</name>
<proteinExistence type="predicted"/>
<feature type="region of interest" description="Disordered" evidence="1">
    <location>
        <begin position="323"/>
        <end position="346"/>
    </location>
</feature>